<proteinExistence type="predicted"/>
<protein>
    <submittedName>
        <fullName evidence="1">Uncharacterized protein</fullName>
    </submittedName>
</protein>
<dbReference type="EMBL" id="VTPC01007662">
    <property type="protein sequence ID" value="KAF2893783.1"/>
    <property type="molecule type" value="Genomic_DNA"/>
</dbReference>
<accession>A0A8K0CU83</accession>
<gene>
    <name evidence="1" type="ORF">ILUMI_12387</name>
</gene>
<reference evidence="1" key="1">
    <citation type="submission" date="2019-08" db="EMBL/GenBank/DDBJ databases">
        <title>The genome of the North American firefly Photinus pyralis.</title>
        <authorList>
            <consortium name="Photinus pyralis genome working group"/>
            <person name="Fallon T.R."/>
            <person name="Sander Lower S.E."/>
            <person name="Weng J.-K."/>
        </authorList>
    </citation>
    <scope>NUCLEOTIDE SEQUENCE</scope>
    <source>
        <strain evidence="1">TRF0915ILg1</strain>
        <tissue evidence="1">Whole body</tissue>
    </source>
</reference>
<keyword evidence="2" id="KW-1185">Reference proteome</keyword>
<comment type="caution">
    <text evidence="1">The sequence shown here is derived from an EMBL/GenBank/DDBJ whole genome shotgun (WGS) entry which is preliminary data.</text>
</comment>
<name>A0A8K0CU83_IGNLU</name>
<dbReference type="Proteomes" id="UP000801492">
    <property type="component" value="Unassembled WGS sequence"/>
</dbReference>
<sequence>MTRRTAGCSWTETGPSIIFTILASTPLPFGDCVKVCLVPAELAEPTITYFQLLRACDTPGVGDTYSIERYECKNRQGTVGRHSSHEETNKNREFVVNLATSKNMVVSSTCYSHKNIHKITWMSPDGTTSNQIDHLLNDKNILELSYQKRREEKVERKLKEENHGNSSIEVKWNSLKTAVTEAAREIVGVVKKKNQNSCSESNENMEIPSESEAEENNFIVSNDNSPDMPANSMNTIEKQQVLAAGAEVGDWIITQYEVKNVSKHFVGQIMWKCGN</sequence>
<evidence type="ECO:0000313" key="1">
    <source>
        <dbReference type="EMBL" id="KAF2893783.1"/>
    </source>
</evidence>
<organism evidence="1 2">
    <name type="scientific">Ignelater luminosus</name>
    <name type="common">Cucubano</name>
    <name type="synonym">Pyrophorus luminosus</name>
    <dbReference type="NCBI Taxonomy" id="2038154"/>
    <lineage>
        <taxon>Eukaryota</taxon>
        <taxon>Metazoa</taxon>
        <taxon>Ecdysozoa</taxon>
        <taxon>Arthropoda</taxon>
        <taxon>Hexapoda</taxon>
        <taxon>Insecta</taxon>
        <taxon>Pterygota</taxon>
        <taxon>Neoptera</taxon>
        <taxon>Endopterygota</taxon>
        <taxon>Coleoptera</taxon>
        <taxon>Polyphaga</taxon>
        <taxon>Elateriformia</taxon>
        <taxon>Elateroidea</taxon>
        <taxon>Elateridae</taxon>
        <taxon>Agrypninae</taxon>
        <taxon>Pyrophorini</taxon>
        <taxon>Ignelater</taxon>
    </lineage>
</organism>
<dbReference type="OrthoDB" id="8195170at2759"/>
<evidence type="ECO:0000313" key="2">
    <source>
        <dbReference type="Proteomes" id="UP000801492"/>
    </source>
</evidence>
<dbReference type="AlphaFoldDB" id="A0A8K0CU83"/>